<gene>
    <name evidence="5" type="ORF">E8E13_001152</name>
</gene>
<proteinExistence type="predicted"/>
<evidence type="ECO:0000313" key="6">
    <source>
        <dbReference type="Proteomes" id="UP000801428"/>
    </source>
</evidence>
<dbReference type="OrthoDB" id="2571985at2759"/>
<dbReference type="PANTHER" id="PTHR47424:SF15">
    <property type="entry name" value="ZN(II)2CYS6 TRANSCRIPTION FACTOR (EUROFUNG)"/>
    <property type="match status" value="1"/>
</dbReference>
<name>A0A9P4T4X8_CURKU</name>
<dbReference type="CDD" id="cd12148">
    <property type="entry name" value="fungal_TF_MHR"/>
    <property type="match status" value="1"/>
</dbReference>
<dbReference type="InterPro" id="IPR051127">
    <property type="entry name" value="Fungal_SecMet_Regulators"/>
</dbReference>
<evidence type="ECO:0000256" key="2">
    <source>
        <dbReference type="ARBA" id="ARBA00023163"/>
    </source>
</evidence>
<keyword evidence="4" id="KW-0472">Membrane</keyword>
<dbReference type="GO" id="GO:0000978">
    <property type="term" value="F:RNA polymerase II cis-regulatory region sequence-specific DNA binding"/>
    <property type="evidence" value="ECO:0007669"/>
    <property type="project" value="TreeGrafter"/>
</dbReference>
<evidence type="ECO:0000256" key="1">
    <source>
        <dbReference type="ARBA" id="ARBA00023015"/>
    </source>
</evidence>
<dbReference type="GO" id="GO:0000435">
    <property type="term" value="P:positive regulation of transcription from RNA polymerase II promoter by galactose"/>
    <property type="evidence" value="ECO:0007669"/>
    <property type="project" value="TreeGrafter"/>
</dbReference>
<protein>
    <submittedName>
        <fullName evidence="5">Uncharacterized protein</fullName>
    </submittedName>
</protein>
<dbReference type="EMBL" id="SWKU01000048">
    <property type="protein sequence ID" value="KAF2993750.1"/>
    <property type="molecule type" value="Genomic_DNA"/>
</dbReference>
<accession>A0A9P4T4X8</accession>
<organism evidence="5 6">
    <name type="scientific">Curvularia kusanoi</name>
    <name type="common">Cochliobolus kusanoi</name>
    <dbReference type="NCBI Taxonomy" id="90978"/>
    <lineage>
        <taxon>Eukaryota</taxon>
        <taxon>Fungi</taxon>
        <taxon>Dikarya</taxon>
        <taxon>Ascomycota</taxon>
        <taxon>Pezizomycotina</taxon>
        <taxon>Dothideomycetes</taxon>
        <taxon>Pleosporomycetidae</taxon>
        <taxon>Pleosporales</taxon>
        <taxon>Pleosporineae</taxon>
        <taxon>Pleosporaceae</taxon>
        <taxon>Curvularia</taxon>
    </lineage>
</organism>
<keyword evidence="3" id="KW-0539">Nucleus</keyword>
<keyword evidence="1" id="KW-0805">Transcription regulation</keyword>
<dbReference type="GO" id="GO:0005634">
    <property type="term" value="C:nucleus"/>
    <property type="evidence" value="ECO:0007669"/>
    <property type="project" value="TreeGrafter"/>
</dbReference>
<dbReference type="AlphaFoldDB" id="A0A9P4T4X8"/>
<sequence length="303" mass="34463">MINEMVRFAAILRRISKELYHDAKGLTLHEKSTIARELDRLLGDWKSNLPEWLDFSKVSFREEEWAGKQKLVLQLRYLNARILAHRLFLTPSTNYGQLDMSDHIAHCLDAARETIRVLHDAYAHRHYFRTWWYNSTYTLYAGMIVLYVIMLQATALSSEDLLDDVVKAQAILQSMQEATVALRSAELLREGMEIARSTIRRNATIPSVSTIRNPVVDDFGGRCESSNNDSNPSRYLPQTTFATNGHSADPGSLFASLIDPGVLQDFTTGLNPFADMATSTFLFDDLYNNEQGFYSTSSLYNEV</sequence>
<keyword evidence="6" id="KW-1185">Reference proteome</keyword>
<evidence type="ECO:0000313" key="5">
    <source>
        <dbReference type="EMBL" id="KAF2993750.1"/>
    </source>
</evidence>
<comment type="caution">
    <text evidence="5">The sequence shown here is derived from an EMBL/GenBank/DDBJ whole genome shotgun (WGS) entry which is preliminary data.</text>
</comment>
<evidence type="ECO:0000256" key="4">
    <source>
        <dbReference type="SAM" id="Phobius"/>
    </source>
</evidence>
<evidence type="ECO:0000256" key="3">
    <source>
        <dbReference type="ARBA" id="ARBA00023242"/>
    </source>
</evidence>
<dbReference type="Proteomes" id="UP000801428">
    <property type="component" value="Unassembled WGS sequence"/>
</dbReference>
<reference evidence="5" key="1">
    <citation type="submission" date="2019-04" db="EMBL/GenBank/DDBJ databases">
        <title>Sequencing of skin fungus with MAO and IRED activity.</title>
        <authorList>
            <person name="Marsaioli A.J."/>
            <person name="Bonatto J.M.C."/>
            <person name="Reis Junior O."/>
        </authorList>
    </citation>
    <scope>NUCLEOTIDE SEQUENCE</scope>
    <source>
        <strain evidence="5">30M1</strain>
    </source>
</reference>
<keyword evidence="4" id="KW-0812">Transmembrane</keyword>
<feature type="transmembrane region" description="Helical" evidence="4">
    <location>
        <begin position="131"/>
        <end position="150"/>
    </location>
</feature>
<keyword evidence="4" id="KW-1133">Transmembrane helix</keyword>
<keyword evidence="2" id="KW-0804">Transcription</keyword>
<dbReference type="GO" id="GO:0000981">
    <property type="term" value="F:DNA-binding transcription factor activity, RNA polymerase II-specific"/>
    <property type="evidence" value="ECO:0007669"/>
    <property type="project" value="TreeGrafter"/>
</dbReference>
<dbReference type="PANTHER" id="PTHR47424">
    <property type="entry name" value="REGULATORY PROTEIN GAL4"/>
    <property type="match status" value="1"/>
</dbReference>